<dbReference type="AlphaFoldDB" id="A0A854WIH5"/>
<evidence type="ECO:0000313" key="2">
    <source>
        <dbReference type="EMBL" id="PCH14156.1"/>
    </source>
</evidence>
<accession>A0A854WIH5</accession>
<sequence length="79" mass="9148">MTIKETVDFLLYLFDAKTREELREVWLAKDIEMTLSDYINKEMNKHKPKTKTQSVEEDKKAIELAESIMSIPLIDEGGG</sequence>
<dbReference type="Proteomes" id="UP000217465">
    <property type="component" value="Unassembled WGS sequence"/>
</dbReference>
<comment type="caution">
    <text evidence="1">The sequence shown here is derived from an EMBL/GenBank/DDBJ whole genome shotgun (WGS) entry which is preliminary data.</text>
</comment>
<reference evidence="1 3" key="1">
    <citation type="submission" date="2016-06" db="EMBL/GenBank/DDBJ databases">
        <authorList>
            <person name="Haines A.N."/>
            <person name="Council K.R."/>
        </authorList>
    </citation>
    <scope>NUCLEOTIDE SEQUENCE [LARGE SCALE GENOMIC DNA]</scope>
    <source>
        <strain evidence="1 3">SP158-29</strain>
    </source>
</reference>
<gene>
    <name evidence="2" type="ORF">A9Y57_00159</name>
    <name evidence="1" type="ORF">A9Y57_00525</name>
</gene>
<evidence type="ECO:0000313" key="3">
    <source>
        <dbReference type="Proteomes" id="UP000217465"/>
    </source>
</evidence>
<name>A0A854WIH5_9STRE</name>
<dbReference type="EMBL" id="NSGR01000004">
    <property type="protein sequence ID" value="PCH13890.1"/>
    <property type="molecule type" value="Genomic_DNA"/>
</dbReference>
<dbReference type="RefSeq" id="WP_062807031.1">
    <property type="nucleotide sequence ID" value="NZ_JARQAT010000005.1"/>
</dbReference>
<organism evidence="1 3">
    <name type="scientific">Streptococcus parauberis</name>
    <dbReference type="NCBI Taxonomy" id="1348"/>
    <lineage>
        <taxon>Bacteria</taxon>
        <taxon>Bacillati</taxon>
        <taxon>Bacillota</taxon>
        <taxon>Bacilli</taxon>
        <taxon>Lactobacillales</taxon>
        <taxon>Streptococcaceae</taxon>
        <taxon>Streptococcus</taxon>
    </lineage>
</organism>
<protein>
    <submittedName>
        <fullName evidence="1">Uncharacterized protein</fullName>
    </submittedName>
</protein>
<proteinExistence type="predicted"/>
<dbReference type="EMBL" id="NSGR01000003">
    <property type="protein sequence ID" value="PCH14156.1"/>
    <property type="molecule type" value="Genomic_DNA"/>
</dbReference>
<evidence type="ECO:0000313" key="1">
    <source>
        <dbReference type="EMBL" id="PCH13890.1"/>
    </source>
</evidence>